<dbReference type="InterPro" id="IPR013763">
    <property type="entry name" value="Cyclin-like_dom"/>
</dbReference>
<keyword evidence="7" id="KW-0862">Zinc</keyword>
<sequence>MHVVEPQKGALICKQCLEDPSNLAKDDTKGDTTCGRCGIVLSERGSLNGPQLGTAHDNVKERENHARVDNANDPQYNNSDAPNPTAIGDGVNSPELPRTRNKPSKQNKSSAEKNSRGLTHAYKHITSLCDRWDVPNTVTDTAKHLYKESSESLLFRGKNQESLMAGCIFLACRQNNVPRSFREIMELTKISKKEIGKTFKLLESFLLQNSLGNAASGSVVSGGTAVPSETYKGSVAADPADLCNRYCKMLNMDQETTDVATELARRITSVGVLAGRSPLSSAATCIFMASHLMDQPKTAKEIMVAARVSDSTIRQAYKVLYHEKDALLSEKILDHEMHVSKLPPP</sequence>
<dbReference type="Gene3D" id="1.10.472.10">
    <property type="entry name" value="Cyclin-like"/>
    <property type="match status" value="1"/>
</dbReference>
<evidence type="ECO:0000256" key="8">
    <source>
        <dbReference type="SAM" id="MobiDB-lite"/>
    </source>
</evidence>
<feature type="domain" description="TFIIB-type" evidence="9">
    <location>
        <begin position="5"/>
        <end position="42"/>
    </location>
</feature>
<feature type="region of interest" description="Disordered" evidence="8">
    <location>
        <begin position="68"/>
        <end position="116"/>
    </location>
</feature>
<evidence type="ECO:0000256" key="1">
    <source>
        <dbReference type="ARBA" id="ARBA00010857"/>
    </source>
</evidence>
<dbReference type="GO" id="GO:0097550">
    <property type="term" value="C:transcription preinitiation complex"/>
    <property type="evidence" value="ECO:0007669"/>
    <property type="project" value="TreeGrafter"/>
</dbReference>
<dbReference type="SUPFAM" id="SSF57783">
    <property type="entry name" value="Zinc beta-ribbon"/>
    <property type="match status" value="1"/>
</dbReference>
<evidence type="ECO:0000256" key="6">
    <source>
        <dbReference type="ARBA" id="ARBA00031706"/>
    </source>
</evidence>
<keyword evidence="11" id="KW-1185">Reference proteome</keyword>
<dbReference type="OrthoDB" id="25790at2759"/>
<dbReference type="PROSITE" id="PS51134">
    <property type="entry name" value="ZF_TFIIB"/>
    <property type="match status" value="1"/>
</dbReference>
<evidence type="ECO:0000256" key="7">
    <source>
        <dbReference type="PROSITE-ProRule" id="PRU00469"/>
    </source>
</evidence>
<dbReference type="PRINTS" id="PR00685">
    <property type="entry name" value="TIFACTORIIB"/>
</dbReference>
<dbReference type="EMBL" id="MU005983">
    <property type="protein sequence ID" value="KAF2860307.1"/>
    <property type="molecule type" value="Genomic_DNA"/>
</dbReference>
<evidence type="ECO:0000256" key="3">
    <source>
        <dbReference type="ARBA" id="ARBA00022737"/>
    </source>
</evidence>
<evidence type="ECO:0000313" key="10">
    <source>
        <dbReference type="EMBL" id="KAF2860307.1"/>
    </source>
</evidence>
<dbReference type="InterPro" id="IPR023486">
    <property type="entry name" value="TFIIB_CS"/>
</dbReference>
<dbReference type="Proteomes" id="UP000799421">
    <property type="component" value="Unassembled WGS sequence"/>
</dbReference>
<dbReference type="GO" id="GO:0006367">
    <property type="term" value="P:transcription initiation at RNA polymerase II promoter"/>
    <property type="evidence" value="ECO:0007669"/>
    <property type="project" value="TreeGrafter"/>
</dbReference>
<reference evidence="10" key="1">
    <citation type="journal article" date="2020" name="Stud. Mycol.">
        <title>101 Dothideomycetes genomes: a test case for predicting lifestyles and emergence of pathogens.</title>
        <authorList>
            <person name="Haridas S."/>
            <person name="Albert R."/>
            <person name="Binder M."/>
            <person name="Bloem J."/>
            <person name="Labutti K."/>
            <person name="Salamov A."/>
            <person name="Andreopoulos B."/>
            <person name="Baker S."/>
            <person name="Barry K."/>
            <person name="Bills G."/>
            <person name="Bluhm B."/>
            <person name="Cannon C."/>
            <person name="Castanera R."/>
            <person name="Culley D."/>
            <person name="Daum C."/>
            <person name="Ezra D."/>
            <person name="Gonzalez J."/>
            <person name="Henrissat B."/>
            <person name="Kuo A."/>
            <person name="Liang C."/>
            <person name="Lipzen A."/>
            <person name="Lutzoni F."/>
            <person name="Magnuson J."/>
            <person name="Mondo S."/>
            <person name="Nolan M."/>
            <person name="Ohm R."/>
            <person name="Pangilinan J."/>
            <person name="Park H.-J."/>
            <person name="Ramirez L."/>
            <person name="Alfaro M."/>
            <person name="Sun H."/>
            <person name="Tritt A."/>
            <person name="Yoshinaga Y."/>
            <person name="Zwiers L.-H."/>
            <person name="Turgeon B."/>
            <person name="Goodwin S."/>
            <person name="Spatafora J."/>
            <person name="Crous P."/>
            <person name="Grigoriev I."/>
        </authorList>
    </citation>
    <scope>NUCLEOTIDE SEQUENCE</scope>
    <source>
        <strain evidence="10">CBS 480.64</strain>
    </source>
</reference>
<comment type="similarity">
    <text evidence="1">Belongs to the TFIIB family.</text>
</comment>
<dbReference type="PANTHER" id="PTHR11618:SF13">
    <property type="entry name" value="TRANSCRIPTION INITIATION FACTOR IIB"/>
    <property type="match status" value="1"/>
</dbReference>
<dbReference type="GO" id="GO:0008270">
    <property type="term" value="F:zinc ion binding"/>
    <property type="evidence" value="ECO:0007669"/>
    <property type="project" value="UniProtKB-KW"/>
</dbReference>
<organism evidence="10 11">
    <name type="scientific">Piedraia hortae CBS 480.64</name>
    <dbReference type="NCBI Taxonomy" id="1314780"/>
    <lineage>
        <taxon>Eukaryota</taxon>
        <taxon>Fungi</taxon>
        <taxon>Dikarya</taxon>
        <taxon>Ascomycota</taxon>
        <taxon>Pezizomycotina</taxon>
        <taxon>Dothideomycetes</taxon>
        <taxon>Dothideomycetidae</taxon>
        <taxon>Capnodiales</taxon>
        <taxon>Piedraiaceae</taxon>
        <taxon>Piedraia</taxon>
    </lineage>
</organism>
<dbReference type="InterPro" id="IPR036915">
    <property type="entry name" value="Cyclin-like_sf"/>
</dbReference>
<protein>
    <recommendedName>
        <fullName evidence="2">Transcription initiation factor IIB</fullName>
    </recommendedName>
    <alternativeName>
        <fullName evidence="6">General transcription factor TFIIB</fullName>
    </alternativeName>
</protein>
<dbReference type="PROSITE" id="PS00782">
    <property type="entry name" value="TFIIB"/>
    <property type="match status" value="1"/>
</dbReference>
<feature type="compositionally biased region" description="Polar residues" evidence="8">
    <location>
        <begin position="72"/>
        <end position="82"/>
    </location>
</feature>
<dbReference type="InterPro" id="IPR013150">
    <property type="entry name" value="TFIIB_cyclin"/>
</dbReference>
<evidence type="ECO:0000256" key="5">
    <source>
        <dbReference type="ARBA" id="ARBA00023163"/>
    </source>
</evidence>
<keyword evidence="7" id="KW-0863">Zinc-finger</keyword>
<evidence type="ECO:0000256" key="2">
    <source>
        <dbReference type="ARBA" id="ARBA00013932"/>
    </source>
</evidence>
<dbReference type="SUPFAM" id="SSF47954">
    <property type="entry name" value="Cyclin-like"/>
    <property type="match status" value="2"/>
</dbReference>
<dbReference type="Pfam" id="PF00382">
    <property type="entry name" value="TFIIB"/>
    <property type="match status" value="2"/>
</dbReference>
<evidence type="ECO:0000313" key="11">
    <source>
        <dbReference type="Proteomes" id="UP000799421"/>
    </source>
</evidence>
<dbReference type="CDD" id="cd20551">
    <property type="entry name" value="CYCLIN_TFIIB_rpt1"/>
    <property type="match status" value="1"/>
</dbReference>
<dbReference type="GO" id="GO:0017025">
    <property type="term" value="F:TBP-class protein binding"/>
    <property type="evidence" value="ECO:0007669"/>
    <property type="project" value="InterPro"/>
</dbReference>
<gene>
    <name evidence="10" type="ORF">K470DRAFT_286916</name>
</gene>
<dbReference type="PANTHER" id="PTHR11618">
    <property type="entry name" value="TRANSCRIPTION INITIATION FACTOR IIB-RELATED"/>
    <property type="match status" value="1"/>
</dbReference>
<dbReference type="Gene3D" id="1.10.472.170">
    <property type="match status" value="1"/>
</dbReference>
<keyword evidence="5" id="KW-0804">Transcription</keyword>
<keyword evidence="7" id="KW-0479">Metal-binding</keyword>
<dbReference type="SMART" id="SM00385">
    <property type="entry name" value="CYCLIN"/>
    <property type="match status" value="2"/>
</dbReference>
<dbReference type="InterPro" id="IPR013137">
    <property type="entry name" value="Znf_TFIIB"/>
</dbReference>
<name>A0A6A7BZ95_9PEZI</name>
<dbReference type="GO" id="GO:0070897">
    <property type="term" value="P:transcription preinitiation complex assembly"/>
    <property type="evidence" value="ECO:0007669"/>
    <property type="project" value="InterPro"/>
</dbReference>
<keyword evidence="4" id="KW-0805">Transcription regulation</keyword>
<keyword evidence="3" id="KW-0677">Repeat</keyword>
<dbReference type="InterPro" id="IPR000812">
    <property type="entry name" value="TFIIB"/>
</dbReference>
<dbReference type="GO" id="GO:0016251">
    <property type="term" value="F:RNA polymerase II general transcription initiation factor activity"/>
    <property type="evidence" value="ECO:0007669"/>
    <property type="project" value="TreeGrafter"/>
</dbReference>
<proteinExistence type="inferred from homology"/>
<accession>A0A6A7BZ95</accession>
<evidence type="ECO:0000256" key="4">
    <source>
        <dbReference type="ARBA" id="ARBA00023015"/>
    </source>
</evidence>
<dbReference type="GO" id="GO:0005634">
    <property type="term" value="C:nucleus"/>
    <property type="evidence" value="ECO:0007669"/>
    <property type="project" value="TreeGrafter"/>
</dbReference>
<dbReference type="AlphaFoldDB" id="A0A6A7BZ95"/>
<evidence type="ECO:0000259" key="9">
    <source>
        <dbReference type="PROSITE" id="PS51134"/>
    </source>
</evidence>